<reference evidence="2" key="1">
    <citation type="submission" date="2020-07" db="EMBL/GenBank/DDBJ databases">
        <title>Huge and variable diversity of episymbiotic CPR bacteria and DPANN archaea in groundwater ecosystems.</title>
        <authorList>
            <person name="He C.Y."/>
            <person name="Keren R."/>
            <person name="Whittaker M."/>
            <person name="Farag I.F."/>
            <person name="Doudna J."/>
            <person name="Cate J.H.D."/>
            <person name="Banfield J.F."/>
        </authorList>
    </citation>
    <scope>NUCLEOTIDE SEQUENCE</scope>
    <source>
        <strain evidence="2">NC_groundwater_672_Ag_B-0.1um_62_36</strain>
    </source>
</reference>
<dbReference type="GO" id="GO:0120147">
    <property type="term" value="F:formylglycine-generating oxidase activity"/>
    <property type="evidence" value="ECO:0007669"/>
    <property type="project" value="TreeGrafter"/>
</dbReference>
<evidence type="ECO:0000313" key="2">
    <source>
        <dbReference type="EMBL" id="MBI2875875.1"/>
    </source>
</evidence>
<proteinExistence type="predicted"/>
<gene>
    <name evidence="2" type="ORF">HYY20_03230</name>
</gene>
<dbReference type="InterPro" id="IPR042095">
    <property type="entry name" value="SUMF_sf"/>
</dbReference>
<protein>
    <submittedName>
        <fullName evidence="2">SUMF1/EgtB/PvdO family nonheme iron enzyme</fullName>
    </submittedName>
</protein>
<dbReference type="EMBL" id="JACPRF010000098">
    <property type="protein sequence ID" value="MBI2875875.1"/>
    <property type="molecule type" value="Genomic_DNA"/>
</dbReference>
<evidence type="ECO:0000313" key="3">
    <source>
        <dbReference type="Proteomes" id="UP000769766"/>
    </source>
</evidence>
<dbReference type="Proteomes" id="UP000769766">
    <property type="component" value="Unassembled WGS sequence"/>
</dbReference>
<dbReference type="Gene3D" id="3.90.1580.10">
    <property type="entry name" value="paralog of FGE (formylglycine-generating enzyme)"/>
    <property type="match status" value="1"/>
</dbReference>
<dbReference type="InterPro" id="IPR051043">
    <property type="entry name" value="Sulfatase_Mod_Factor_Kinase"/>
</dbReference>
<dbReference type="InterPro" id="IPR016187">
    <property type="entry name" value="CTDL_fold"/>
</dbReference>
<comment type="caution">
    <text evidence="2">The sequence shown here is derived from an EMBL/GenBank/DDBJ whole genome shotgun (WGS) entry which is preliminary data.</text>
</comment>
<name>A0A932FZZ4_UNCTE</name>
<dbReference type="Pfam" id="PF03781">
    <property type="entry name" value="FGE-sulfatase"/>
    <property type="match status" value="1"/>
</dbReference>
<sequence>MAGNVWEWCADWYERGAYDRYRRGDLKPPASGSARVLRGGSWYDDDTDFFRCAYRFLLDPSYRYDLIGFRCARALA</sequence>
<organism evidence="2 3">
    <name type="scientific">Tectimicrobiota bacterium</name>
    <dbReference type="NCBI Taxonomy" id="2528274"/>
    <lineage>
        <taxon>Bacteria</taxon>
        <taxon>Pseudomonadati</taxon>
        <taxon>Nitrospinota/Tectimicrobiota group</taxon>
        <taxon>Candidatus Tectimicrobiota</taxon>
    </lineage>
</organism>
<accession>A0A932FZZ4</accession>
<dbReference type="AlphaFoldDB" id="A0A932FZZ4"/>
<dbReference type="InterPro" id="IPR005532">
    <property type="entry name" value="SUMF_dom"/>
</dbReference>
<evidence type="ECO:0000259" key="1">
    <source>
        <dbReference type="Pfam" id="PF03781"/>
    </source>
</evidence>
<dbReference type="PANTHER" id="PTHR23150:SF19">
    <property type="entry name" value="FORMYLGLYCINE-GENERATING ENZYME"/>
    <property type="match status" value="1"/>
</dbReference>
<dbReference type="PANTHER" id="PTHR23150">
    <property type="entry name" value="SULFATASE MODIFYING FACTOR 1, 2"/>
    <property type="match status" value="1"/>
</dbReference>
<dbReference type="SUPFAM" id="SSF56436">
    <property type="entry name" value="C-type lectin-like"/>
    <property type="match status" value="1"/>
</dbReference>
<feature type="domain" description="Sulfatase-modifying factor enzyme-like" evidence="1">
    <location>
        <begin position="1"/>
        <end position="73"/>
    </location>
</feature>